<dbReference type="InterPro" id="IPR038338">
    <property type="entry name" value="PriC_sf"/>
</dbReference>
<evidence type="ECO:0000313" key="2">
    <source>
        <dbReference type="Proteomes" id="UP001310248"/>
    </source>
</evidence>
<organism evidence="1 2">
    <name type="scientific">Agarivorans aestuarii</name>
    <dbReference type="NCBI Taxonomy" id="1563703"/>
    <lineage>
        <taxon>Bacteria</taxon>
        <taxon>Pseudomonadati</taxon>
        <taxon>Pseudomonadota</taxon>
        <taxon>Gammaproteobacteria</taxon>
        <taxon>Alteromonadales</taxon>
        <taxon>Alteromonadaceae</taxon>
        <taxon>Agarivorans</taxon>
    </lineage>
</organism>
<dbReference type="Gene3D" id="1.20.1270.340">
    <property type="match status" value="1"/>
</dbReference>
<dbReference type="InterPro" id="IPR010890">
    <property type="entry name" value="PriC"/>
</dbReference>
<dbReference type="RefSeq" id="WP_329776699.1">
    <property type="nucleotide sequence ID" value="NZ_JAYDYW010000016.1"/>
</dbReference>
<protein>
    <submittedName>
        <fullName evidence="1">Primosomal replication protein</fullName>
    </submittedName>
</protein>
<dbReference type="Proteomes" id="UP001310248">
    <property type="component" value="Unassembled WGS sequence"/>
</dbReference>
<evidence type="ECO:0000313" key="1">
    <source>
        <dbReference type="EMBL" id="MEE1675937.1"/>
    </source>
</evidence>
<proteinExistence type="predicted"/>
<sequence length="202" mass="23842">MVELELEKLAQKLRQLKEQAEHRDLQGERSAYAKTAVLDERFSCRSDLFSDYVSELEQDLLQISRLGEKTKDIDLLKLYCDRFVGKFAMLQGKINQVTRKQKQRSIPQQQRIQSWQNRLNKVINSGDQTQLREKLNQQKQFEAQLEQKITEKNQVLNRSNIKTDTARLSAEILSLKSRLGECQKTTWKLEQKINQLESRFKE</sequence>
<dbReference type="EMBL" id="JAYDYW010000016">
    <property type="protein sequence ID" value="MEE1675937.1"/>
    <property type="molecule type" value="Genomic_DNA"/>
</dbReference>
<reference evidence="2" key="1">
    <citation type="submission" date="2023-07" db="EMBL/GenBank/DDBJ databases">
        <title>Draft genome sequence of Agarivorans aestuarii strain ZMCS4, a CAZymes producing bacteria isolated from the marine brown algae Clodostephus spongiosus.</title>
        <authorList>
            <person name="Lorente B."/>
            <person name="Cabral C."/>
            <person name="Frias J."/>
            <person name="Faria J."/>
            <person name="Toubarro D."/>
        </authorList>
    </citation>
    <scope>NUCLEOTIDE SEQUENCE [LARGE SCALE GENOMIC DNA]</scope>
    <source>
        <strain evidence="2">ZMCS4</strain>
    </source>
</reference>
<gene>
    <name evidence="1" type="ORF">SNR37_001264</name>
</gene>
<accession>A0ABU7G981</accession>
<keyword evidence="2" id="KW-1185">Reference proteome</keyword>
<dbReference type="Pfam" id="PF07445">
    <property type="entry name" value="PriC"/>
    <property type="match status" value="1"/>
</dbReference>
<comment type="caution">
    <text evidence="1">The sequence shown here is derived from an EMBL/GenBank/DDBJ whole genome shotgun (WGS) entry which is preliminary data.</text>
</comment>
<name>A0ABU7G981_9ALTE</name>